<dbReference type="Proteomes" id="UP000030649">
    <property type="component" value="Unassembled WGS sequence"/>
</dbReference>
<dbReference type="InterPro" id="IPR013216">
    <property type="entry name" value="Methyltransf_11"/>
</dbReference>
<dbReference type="Pfam" id="PF08241">
    <property type="entry name" value="Methyltransf_11"/>
    <property type="match status" value="1"/>
</dbReference>
<reference evidence="2 3" key="1">
    <citation type="journal article" date="2013" name="PLoS ONE">
        <title>Assembly-driven community genomics of a hypersaline microbial ecosystem.</title>
        <authorList>
            <person name="Podell S."/>
            <person name="Ugalde J.A."/>
            <person name="Narasingarao P."/>
            <person name="Banfield J.F."/>
            <person name="Heidelberg K.B."/>
            <person name="Allen E.E."/>
        </authorList>
    </citation>
    <scope>NUCLEOTIDE SEQUENCE [LARGE SCALE GENOMIC DNA]</scope>
    <source>
        <strain evidence="3">J07HQW1</strain>
    </source>
</reference>
<keyword evidence="2" id="KW-0808">Transferase</keyword>
<feature type="domain" description="Methyltransferase type 11" evidence="1">
    <location>
        <begin position="45"/>
        <end position="137"/>
    </location>
</feature>
<dbReference type="AlphaFoldDB" id="U1PC22"/>
<dbReference type="InterPro" id="IPR029063">
    <property type="entry name" value="SAM-dependent_MTases_sf"/>
</dbReference>
<evidence type="ECO:0000313" key="2">
    <source>
        <dbReference type="EMBL" id="ERG91122.1"/>
    </source>
</evidence>
<dbReference type="PANTHER" id="PTHR43591">
    <property type="entry name" value="METHYLTRANSFERASE"/>
    <property type="match status" value="1"/>
</dbReference>
<dbReference type="EMBL" id="KE356560">
    <property type="protein sequence ID" value="ERG91122.1"/>
    <property type="molecule type" value="Genomic_DNA"/>
</dbReference>
<keyword evidence="2" id="KW-0489">Methyltransferase</keyword>
<dbReference type="SUPFAM" id="SSF53335">
    <property type="entry name" value="S-adenosyl-L-methionine-dependent methyltransferases"/>
    <property type="match status" value="1"/>
</dbReference>
<organism evidence="2 3">
    <name type="scientific">Haloquadratum walsbyi J07HQW1</name>
    <dbReference type="NCBI Taxonomy" id="1238424"/>
    <lineage>
        <taxon>Archaea</taxon>
        <taxon>Methanobacteriati</taxon>
        <taxon>Methanobacteriota</taxon>
        <taxon>Stenosarchaea group</taxon>
        <taxon>Halobacteria</taxon>
        <taxon>Halobacteriales</taxon>
        <taxon>Haloferacaceae</taxon>
        <taxon>Haloquadratum</taxon>
    </lineage>
</organism>
<accession>U1PC22</accession>
<dbReference type="GO" id="GO:0032259">
    <property type="term" value="P:methylation"/>
    <property type="evidence" value="ECO:0007669"/>
    <property type="project" value="UniProtKB-KW"/>
</dbReference>
<gene>
    <name evidence="2" type="ORF">J07HQW1_01154</name>
</gene>
<sequence length="202" mass="22319">MNRKTVQREWEDIAETYAQRRDPNGSDADLVFDLQSMVGEDSTILDVGCGDGARTLDNLSESVIDIGLDIARQNLELARDTVPTARLLQAEMTQLPIASDSIDGITAYHAVFHVPRSNHPNVYNEFTRVLRPGGTLLMTLPGGRYETVRRGWMGGQMLFSAPGRDQTLAYLQNAGFENIRTQQVTDPLGSNAEFVFADLAES</sequence>
<keyword evidence="2" id="KW-0830">Ubiquinone</keyword>
<proteinExistence type="predicted"/>
<dbReference type="GO" id="GO:0008757">
    <property type="term" value="F:S-adenosylmethionine-dependent methyltransferase activity"/>
    <property type="evidence" value="ECO:0007669"/>
    <property type="project" value="InterPro"/>
</dbReference>
<dbReference type="CDD" id="cd02440">
    <property type="entry name" value="AdoMet_MTases"/>
    <property type="match status" value="1"/>
</dbReference>
<dbReference type="Gene3D" id="3.40.50.150">
    <property type="entry name" value="Vaccinia Virus protein VP39"/>
    <property type="match status" value="1"/>
</dbReference>
<evidence type="ECO:0000259" key="1">
    <source>
        <dbReference type="Pfam" id="PF08241"/>
    </source>
</evidence>
<dbReference type="HOGENOM" id="CLU_060397_2_1_2"/>
<dbReference type="STRING" id="1238424.J07HQW1_01154"/>
<evidence type="ECO:0000313" key="3">
    <source>
        <dbReference type="Proteomes" id="UP000030649"/>
    </source>
</evidence>
<name>U1PC22_9EURY</name>
<protein>
    <submittedName>
        <fullName evidence="2">Methylase involved in ubiquinone/menaquinone biosynthesis</fullName>
    </submittedName>
</protein>